<dbReference type="Pfam" id="PF02525">
    <property type="entry name" value="Flavodoxin_2"/>
    <property type="match status" value="1"/>
</dbReference>
<accession>A0A2N7U7Q0</accession>
<dbReference type="RefSeq" id="WP_102652376.1">
    <property type="nucleotide sequence ID" value="NZ_PNRF01000012.1"/>
</dbReference>
<evidence type="ECO:0000313" key="3">
    <source>
        <dbReference type="Proteomes" id="UP000235803"/>
    </source>
</evidence>
<feature type="domain" description="Flavodoxin-like fold" evidence="1">
    <location>
        <begin position="1"/>
        <end position="79"/>
    </location>
</feature>
<dbReference type="Proteomes" id="UP000235803">
    <property type="component" value="Unassembled WGS sequence"/>
</dbReference>
<gene>
    <name evidence="2" type="ORF">C1H69_05355</name>
</gene>
<dbReference type="InterPro" id="IPR003680">
    <property type="entry name" value="Flavodoxin_fold"/>
</dbReference>
<dbReference type="InterPro" id="IPR029039">
    <property type="entry name" value="Flavoprotein-like_sf"/>
</dbReference>
<dbReference type="EMBL" id="PNRF01000012">
    <property type="protein sequence ID" value="PMR76472.1"/>
    <property type="molecule type" value="Genomic_DNA"/>
</dbReference>
<comment type="caution">
    <text evidence="2">The sequence shown here is derived from an EMBL/GenBank/DDBJ whole genome shotgun (WGS) entry which is preliminary data.</text>
</comment>
<organism evidence="2 3">
    <name type="scientific">Billgrantia endophytica</name>
    <dbReference type="NCBI Taxonomy" id="2033802"/>
    <lineage>
        <taxon>Bacteria</taxon>
        <taxon>Pseudomonadati</taxon>
        <taxon>Pseudomonadota</taxon>
        <taxon>Gammaproteobacteria</taxon>
        <taxon>Oceanospirillales</taxon>
        <taxon>Halomonadaceae</taxon>
        <taxon>Billgrantia</taxon>
    </lineage>
</organism>
<keyword evidence="3" id="KW-1185">Reference proteome</keyword>
<protein>
    <recommendedName>
        <fullName evidence="1">Flavodoxin-like fold domain-containing protein</fullName>
    </recommendedName>
</protein>
<sequence length="95" mass="10615">MHCLVVRAHPLSESLCTPLTTHVVSVLERTGHTVEDLYAHAFAPALTAEERHSYFEHYAGQQVTAEIERLLAAEAVVLVRIERASERWPAQGARL</sequence>
<evidence type="ECO:0000259" key="1">
    <source>
        <dbReference type="Pfam" id="PF02525"/>
    </source>
</evidence>
<dbReference type="AlphaFoldDB" id="A0A2N7U7Q0"/>
<name>A0A2N7U7Q0_9GAMM</name>
<reference evidence="2 3" key="1">
    <citation type="submission" date="2018-01" db="EMBL/GenBank/DDBJ databases">
        <title>Halomonas endophytica sp. nov., isolated from storage liquid in the stems of Populus euphratica.</title>
        <authorList>
            <person name="Chen C."/>
        </authorList>
    </citation>
    <scope>NUCLEOTIDE SEQUENCE [LARGE SCALE GENOMIC DNA]</scope>
    <source>
        <strain evidence="2 3">MC28</strain>
    </source>
</reference>
<proteinExistence type="predicted"/>
<dbReference type="Gene3D" id="3.40.50.360">
    <property type="match status" value="1"/>
</dbReference>
<dbReference type="SUPFAM" id="SSF52218">
    <property type="entry name" value="Flavoproteins"/>
    <property type="match status" value="1"/>
</dbReference>
<evidence type="ECO:0000313" key="2">
    <source>
        <dbReference type="EMBL" id="PMR76472.1"/>
    </source>
</evidence>
<dbReference type="OrthoDB" id="9798454at2"/>